<name>A0A0F7ZYS2_9HYPO</name>
<keyword evidence="3" id="KW-1185">Reference proteome</keyword>
<gene>
    <name evidence="2" type="ORF">HIM_07730</name>
</gene>
<dbReference type="GO" id="GO:0016747">
    <property type="term" value="F:acyltransferase activity, transferring groups other than amino-acyl groups"/>
    <property type="evidence" value="ECO:0007669"/>
    <property type="project" value="InterPro"/>
</dbReference>
<dbReference type="SUPFAM" id="SSF55729">
    <property type="entry name" value="Acyl-CoA N-acyltransferases (Nat)"/>
    <property type="match status" value="1"/>
</dbReference>
<dbReference type="Gene3D" id="3.40.630.30">
    <property type="match status" value="1"/>
</dbReference>
<evidence type="ECO:0000313" key="2">
    <source>
        <dbReference type="EMBL" id="KJZ72967.1"/>
    </source>
</evidence>
<accession>A0A0F7ZYS2</accession>
<dbReference type="CDD" id="cd04301">
    <property type="entry name" value="NAT_SF"/>
    <property type="match status" value="1"/>
</dbReference>
<dbReference type="InterPro" id="IPR000182">
    <property type="entry name" value="GNAT_dom"/>
</dbReference>
<dbReference type="InterPro" id="IPR016181">
    <property type="entry name" value="Acyl_CoA_acyltransferase"/>
</dbReference>
<evidence type="ECO:0000259" key="1">
    <source>
        <dbReference type="PROSITE" id="PS51186"/>
    </source>
</evidence>
<dbReference type="PROSITE" id="PS51186">
    <property type="entry name" value="GNAT"/>
    <property type="match status" value="1"/>
</dbReference>
<organism evidence="2 3">
    <name type="scientific">Hirsutella minnesotensis 3608</name>
    <dbReference type="NCBI Taxonomy" id="1043627"/>
    <lineage>
        <taxon>Eukaryota</taxon>
        <taxon>Fungi</taxon>
        <taxon>Dikarya</taxon>
        <taxon>Ascomycota</taxon>
        <taxon>Pezizomycotina</taxon>
        <taxon>Sordariomycetes</taxon>
        <taxon>Hypocreomycetidae</taxon>
        <taxon>Hypocreales</taxon>
        <taxon>Ophiocordycipitaceae</taxon>
        <taxon>Hirsutella</taxon>
    </lineage>
</organism>
<feature type="domain" description="N-acetyltransferase" evidence="1">
    <location>
        <begin position="91"/>
        <end position="256"/>
    </location>
</feature>
<protein>
    <recommendedName>
        <fullName evidence="1">N-acetyltransferase domain-containing protein</fullName>
    </recommendedName>
</protein>
<sequence length="313" mass="35773">MTSELQMMKKLQGQKRIADRTREIVGRHGQVEESTAAVAAENAWPAAQCTLRQATHDDAAQIAEIFNKEAQASACPQIFRAKPIKQSDVRDILRRCQRDRMPFVVAMPLEEDMMDPSKWPKNSERAYREYVEFKKSHPSPPAPVAGAAFVSDARLGLLGSSCPGSRHNALVRIVVHPEYRRQQYGTALLDRVLLSLTPYHRSIIDYEWKPAKSPGIYEQLAVQNERQYTRIYMEMFCFGKHQPDYTWRASMLKTFNFKEAAYLEDAVLTAPGCGNRWLDLSLWQLEAQSPVAIKERNQGNAALLYMPEQLQRD</sequence>
<dbReference type="OrthoDB" id="2129362at2759"/>
<dbReference type="AlphaFoldDB" id="A0A0F7ZYS2"/>
<reference evidence="2 3" key="1">
    <citation type="journal article" date="2014" name="Genome Biol. Evol.">
        <title>Comparative genomics and transcriptomics analyses reveal divergent lifestyle features of nematode endoparasitic fungus Hirsutella minnesotensis.</title>
        <authorList>
            <person name="Lai Y."/>
            <person name="Liu K."/>
            <person name="Zhang X."/>
            <person name="Zhang X."/>
            <person name="Li K."/>
            <person name="Wang N."/>
            <person name="Shu C."/>
            <person name="Wu Y."/>
            <person name="Wang C."/>
            <person name="Bushley K.E."/>
            <person name="Xiang M."/>
            <person name="Liu X."/>
        </authorList>
    </citation>
    <scope>NUCLEOTIDE SEQUENCE [LARGE SCALE GENOMIC DNA]</scope>
    <source>
        <strain evidence="2 3">3608</strain>
    </source>
</reference>
<dbReference type="Proteomes" id="UP000054481">
    <property type="component" value="Unassembled WGS sequence"/>
</dbReference>
<dbReference type="Pfam" id="PF00583">
    <property type="entry name" value="Acetyltransf_1"/>
    <property type="match status" value="1"/>
</dbReference>
<evidence type="ECO:0000313" key="3">
    <source>
        <dbReference type="Proteomes" id="UP000054481"/>
    </source>
</evidence>
<proteinExistence type="predicted"/>
<dbReference type="EMBL" id="KQ030540">
    <property type="protein sequence ID" value="KJZ72967.1"/>
    <property type="molecule type" value="Genomic_DNA"/>
</dbReference>